<evidence type="ECO:0000256" key="7">
    <source>
        <dbReference type="SAM" id="Phobius"/>
    </source>
</evidence>
<dbReference type="InterPro" id="IPR011701">
    <property type="entry name" value="MFS"/>
</dbReference>
<feature type="transmembrane region" description="Helical" evidence="7">
    <location>
        <begin position="301"/>
        <end position="324"/>
    </location>
</feature>
<dbReference type="InterPro" id="IPR036259">
    <property type="entry name" value="MFS_trans_sf"/>
</dbReference>
<dbReference type="OrthoDB" id="7283458at2"/>
<evidence type="ECO:0000256" key="5">
    <source>
        <dbReference type="ARBA" id="ARBA00022989"/>
    </source>
</evidence>
<feature type="transmembrane region" description="Helical" evidence="7">
    <location>
        <begin position="134"/>
        <end position="158"/>
    </location>
</feature>
<keyword evidence="2" id="KW-0813">Transport</keyword>
<evidence type="ECO:0000256" key="2">
    <source>
        <dbReference type="ARBA" id="ARBA00022448"/>
    </source>
</evidence>
<dbReference type="Pfam" id="PF07690">
    <property type="entry name" value="MFS_1"/>
    <property type="match status" value="1"/>
</dbReference>
<feature type="transmembrane region" description="Helical" evidence="7">
    <location>
        <begin position="276"/>
        <end position="295"/>
    </location>
</feature>
<dbReference type="RefSeq" id="WP_113743335.1">
    <property type="nucleotide sequence ID" value="NZ_UAPU01000007.1"/>
</dbReference>
<feature type="transmembrane region" description="Helical" evidence="7">
    <location>
        <begin position="164"/>
        <end position="185"/>
    </location>
</feature>
<dbReference type="PROSITE" id="PS50850">
    <property type="entry name" value="MFS"/>
    <property type="match status" value="1"/>
</dbReference>
<feature type="domain" description="Major facilitator superfamily (MFS) profile" evidence="8">
    <location>
        <begin position="8"/>
        <end position="391"/>
    </location>
</feature>
<dbReference type="PANTHER" id="PTHR23517">
    <property type="entry name" value="RESISTANCE PROTEIN MDTM, PUTATIVE-RELATED-RELATED"/>
    <property type="match status" value="1"/>
</dbReference>
<feature type="transmembrane region" description="Helical" evidence="7">
    <location>
        <begin position="368"/>
        <end position="387"/>
    </location>
</feature>
<feature type="transmembrane region" description="Helical" evidence="7">
    <location>
        <begin position="213"/>
        <end position="237"/>
    </location>
</feature>
<dbReference type="PANTHER" id="PTHR23517:SF13">
    <property type="entry name" value="MAJOR FACILITATOR SUPERFAMILY MFS_1"/>
    <property type="match status" value="1"/>
</dbReference>
<sequence>MNSHSKNITFYLAVFSLVGIFTASSSPIPLLGIFRDRLSILSSDLAYTAVSYFVGCIVALLFFSRISNSIGRRNSSLIALSLGLLACIILIFTPSFSSLLSARFIQGLGCGIASSSIMSYIIDTVPKGKEQLASFFNICGPAIGFCIGCALSTLSVMVFNIDILFIYSVFSCVHIVILILVFTRCTETINTDYKKIYSTLIPKIEVPKESVKFVITCSFLFITTWSVGGFFQSFIIVVTEEALHLSSASSGIFFILYIVTQTLGGLIIKNFQPRKCFVIMVVLYMFFIAVFFSVASFGSVVLFSLCCMVLGFCTSAAGTACMTLTMEGSKIEQRAGILSTVYLCGYLGAAAPNYIIGTFFPDLDLDRVFVAYTMIIVCSGILSLISFRSALKAKYSS</sequence>
<evidence type="ECO:0000256" key="1">
    <source>
        <dbReference type="ARBA" id="ARBA00004651"/>
    </source>
</evidence>
<name>A0A2X0WP65_9GAMM</name>
<feature type="transmembrane region" description="Helical" evidence="7">
    <location>
        <begin position="45"/>
        <end position="63"/>
    </location>
</feature>
<feature type="transmembrane region" description="Helical" evidence="7">
    <location>
        <begin position="336"/>
        <end position="356"/>
    </location>
</feature>
<feature type="transmembrane region" description="Helical" evidence="7">
    <location>
        <begin position="243"/>
        <end position="264"/>
    </location>
</feature>
<keyword evidence="10" id="KW-1185">Reference proteome</keyword>
<feature type="transmembrane region" description="Helical" evidence="7">
    <location>
        <begin position="75"/>
        <end position="92"/>
    </location>
</feature>
<dbReference type="EMBL" id="UAPV01000001">
    <property type="protein sequence ID" value="SPT69150.1"/>
    <property type="molecule type" value="Genomic_DNA"/>
</dbReference>
<comment type="subcellular location">
    <subcellularLocation>
        <location evidence="1">Cell membrane</location>
        <topology evidence="1">Multi-pass membrane protein</topology>
    </subcellularLocation>
</comment>
<proteinExistence type="predicted"/>
<keyword evidence="5 7" id="KW-1133">Transmembrane helix</keyword>
<gene>
    <name evidence="9" type="ORF">NCTC13093_00513</name>
</gene>
<feature type="transmembrane region" description="Helical" evidence="7">
    <location>
        <begin position="104"/>
        <end position="122"/>
    </location>
</feature>
<evidence type="ECO:0000313" key="9">
    <source>
        <dbReference type="EMBL" id="SPT69150.1"/>
    </source>
</evidence>
<dbReference type="GO" id="GO:0022857">
    <property type="term" value="F:transmembrane transporter activity"/>
    <property type="evidence" value="ECO:0007669"/>
    <property type="project" value="InterPro"/>
</dbReference>
<reference evidence="9 10" key="1">
    <citation type="submission" date="2018-06" db="EMBL/GenBank/DDBJ databases">
        <authorList>
            <consortium name="Pathogen Informatics"/>
            <person name="Doyle S."/>
        </authorList>
    </citation>
    <scope>NUCLEOTIDE SEQUENCE [LARGE SCALE GENOMIC DNA]</scope>
    <source>
        <strain evidence="9 10">NCTC13093</strain>
    </source>
</reference>
<feature type="transmembrane region" description="Helical" evidence="7">
    <location>
        <begin position="12"/>
        <end position="33"/>
    </location>
</feature>
<keyword evidence="4 7" id="KW-0812">Transmembrane</keyword>
<evidence type="ECO:0000259" key="8">
    <source>
        <dbReference type="PROSITE" id="PS50850"/>
    </source>
</evidence>
<protein>
    <submittedName>
        <fullName evidence="9">Putative transporter</fullName>
    </submittedName>
</protein>
<dbReference type="GO" id="GO:0005886">
    <property type="term" value="C:plasma membrane"/>
    <property type="evidence" value="ECO:0007669"/>
    <property type="project" value="UniProtKB-SubCell"/>
</dbReference>
<keyword evidence="3" id="KW-1003">Cell membrane</keyword>
<keyword evidence="6 7" id="KW-0472">Membrane</keyword>
<evidence type="ECO:0000256" key="3">
    <source>
        <dbReference type="ARBA" id="ARBA00022475"/>
    </source>
</evidence>
<dbReference type="AlphaFoldDB" id="A0A2X0WP65"/>
<organism evidence="9 10">
    <name type="scientific">Anaerobiospirillum thomasii</name>
    <dbReference type="NCBI Taxonomy" id="179995"/>
    <lineage>
        <taxon>Bacteria</taxon>
        <taxon>Pseudomonadati</taxon>
        <taxon>Pseudomonadota</taxon>
        <taxon>Gammaproteobacteria</taxon>
        <taxon>Aeromonadales</taxon>
        <taxon>Succinivibrionaceae</taxon>
        <taxon>Anaerobiospirillum</taxon>
    </lineage>
</organism>
<evidence type="ECO:0000256" key="6">
    <source>
        <dbReference type="ARBA" id="ARBA00023136"/>
    </source>
</evidence>
<evidence type="ECO:0000313" key="10">
    <source>
        <dbReference type="Proteomes" id="UP000250086"/>
    </source>
</evidence>
<accession>A0A2X0WP65</accession>
<dbReference type="Gene3D" id="1.20.1250.20">
    <property type="entry name" value="MFS general substrate transporter like domains"/>
    <property type="match status" value="2"/>
</dbReference>
<dbReference type="Proteomes" id="UP000250086">
    <property type="component" value="Unassembled WGS sequence"/>
</dbReference>
<dbReference type="InterPro" id="IPR020846">
    <property type="entry name" value="MFS_dom"/>
</dbReference>
<dbReference type="SUPFAM" id="SSF103473">
    <property type="entry name" value="MFS general substrate transporter"/>
    <property type="match status" value="1"/>
</dbReference>
<evidence type="ECO:0000256" key="4">
    <source>
        <dbReference type="ARBA" id="ARBA00022692"/>
    </source>
</evidence>
<dbReference type="InterPro" id="IPR050171">
    <property type="entry name" value="MFS_Transporters"/>
</dbReference>